<reference evidence="2 3" key="1">
    <citation type="submission" date="2014-09" db="EMBL/GenBank/DDBJ databases">
        <title>Genome sequencing of Methyloceanibacter caenitepidi Gela4.</title>
        <authorList>
            <person name="Takeuchi M."/>
            <person name="Susumu S."/>
            <person name="Kamagata Y."/>
            <person name="Oshima K."/>
            <person name="Hattori M."/>
            <person name="Iwasaki W."/>
        </authorList>
    </citation>
    <scope>NUCLEOTIDE SEQUENCE [LARGE SCALE GENOMIC DNA]</scope>
    <source>
        <strain evidence="2 3">Gela4</strain>
    </source>
</reference>
<dbReference type="Gene3D" id="3.20.20.140">
    <property type="entry name" value="Metal-dependent hydrolases"/>
    <property type="match status" value="1"/>
</dbReference>
<evidence type="ECO:0000256" key="1">
    <source>
        <dbReference type="SAM" id="SignalP"/>
    </source>
</evidence>
<dbReference type="Pfam" id="PF12228">
    <property type="entry name" value="DUF3604"/>
    <property type="match status" value="1"/>
</dbReference>
<dbReference type="STRING" id="1384459.GL4_1098"/>
<dbReference type="OrthoDB" id="543560at2"/>
<sequence length="646" mass="71076">MAVRFASPLIAATAATVLVLPSAAQAPQSVTTDGGTIDRAEVERFFNQPGYSPYAGRSFPTRPLWGEIHLHTSWSPDAIAAGTRVGPDEALQYAKGAEITSSTGQKVKLSRPYDFMMVADHSDALGVMSGVLEGDPSLLADPKLKEWHDGMNAGGEKASAVVMEMITLQSQGKLPKAVTDPNVQFDMWHNMTEIVESHNEPGRFTALIGYEWTSNYGGGNNLHRNVVYRDGKTKADQVRPLTTFDTEIPNELWDWMSMYEEKTGGRVLAVPHNGNLSNGLMFATETPDGKPIDAKWAEERARWEPLYEVTQSKGTSEQHPKLAPADEFANFEIWDKYNLAGVPKKPGEIEYEYARQALKRGLKLEPELGTNPFKFGLLGSTDDHTGVSSAEENNFFGKFPASEPSPERSTGNAFDFDGNTVKDWQLGASGLTAVWAPENTRASIWDAMKRKEVYGTTGSRIFVRFFGGWDFEKDDAERRDPGTVGYGKGVPMGGDLPPAPEGSGAPTFLVAALKDPISGNLDRIQIVKGWVDANGEMQEKIYDVVWAGDRKPGEDGKVPLVGSTVDVEKATWTNTIGAPELITVWQDPDFDPSLRAFYYARVLEIPTPRWTAFDAAYFKDAKFDADTPMTVTERAYTSPIWYTPQG</sequence>
<dbReference type="InterPro" id="IPR022028">
    <property type="entry name" value="DUF3604"/>
</dbReference>
<feature type="chain" id="PRO_5002055546" description="DUF3604 domain-containing protein" evidence="1">
    <location>
        <begin position="27"/>
        <end position="646"/>
    </location>
</feature>
<evidence type="ECO:0008006" key="4">
    <source>
        <dbReference type="Google" id="ProtNLM"/>
    </source>
</evidence>
<protein>
    <recommendedName>
        <fullName evidence="4">DUF3604 domain-containing protein</fullName>
    </recommendedName>
</protein>
<organism evidence="2 3">
    <name type="scientific">Methyloceanibacter caenitepidi</name>
    <dbReference type="NCBI Taxonomy" id="1384459"/>
    <lineage>
        <taxon>Bacteria</taxon>
        <taxon>Pseudomonadati</taxon>
        <taxon>Pseudomonadota</taxon>
        <taxon>Alphaproteobacteria</taxon>
        <taxon>Hyphomicrobiales</taxon>
        <taxon>Hyphomicrobiaceae</taxon>
        <taxon>Methyloceanibacter</taxon>
    </lineage>
</organism>
<evidence type="ECO:0000313" key="2">
    <source>
        <dbReference type="EMBL" id="BAQ16558.1"/>
    </source>
</evidence>
<dbReference type="RefSeq" id="WP_045365321.1">
    <property type="nucleotide sequence ID" value="NZ_AP014648.1"/>
</dbReference>
<keyword evidence="1" id="KW-0732">Signal</keyword>
<accession>A0A0A8K0Q6</accession>
<feature type="signal peptide" evidence="1">
    <location>
        <begin position="1"/>
        <end position="26"/>
    </location>
</feature>
<dbReference type="Proteomes" id="UP000031643">
    <property type="component" value="Chromosome"/>
</dbReference>
<gene>
    <name evidence="2" type="ORF">GL4_1098</name>
</gene>
<evidence type="ECO:0000313" key="3">
    <source>
        <dbReference type="Proteomes" id="UP000031643"/>
    </source>
</evidence>
<dbReference type="KEGG" id="mcg:GL4_1098"/>
<proteinExistence type="predicted"/>
<dbReference type="AlphaFoldDB" id="A0A0A8K0Q6"/>
<name>A0A0A8K0Q6_9HYPH</name>
<dbReference type="EMBL" id="AP014648">
    <property type="protein sequence ID" value="BAQ16558.1"/>
    <property type="molecule type" value="Genomic_DNA"/>
</dbReference>
<dbReference type="HOGENOM" id="CLU_022758_0_0_5"/>
<keyword evidence="3" id="KW-1185">Reference proteome</keyword>